<dbReference type="AlphaFoldDB" id="A0A1H1UU77"/>
<dbReference type="Pfam" id="PF12680">
    <property type="entry name" value="SnoaL_2"/>
    <property type="match status" value="1"/>
</dbReference>
<dbReference type="RefSeq" id="WP_091525900.1">
    <property type="nucleotide sequence ID" value="NZ_LT629772.1"/>
</dbReference>
<reference evidence="2 3" key="1">
    <citation type="submission" date="2016-10" db="EMBL/GenBank/DDBJ databases">
        <authorList>
            <person name="de Groot N.N."/>
        </authorList>
    </citation>
    <scope>NUCLEOTIDE SEQUENCE [LARGE SCALE GENOMIC DNA]</scope>
    <source>
        <strain evidence="2 3">DSM 21800</strain>
    </source>
</reference>
<evidence type="ECO:0000313" key="2">
    <source>
        <dbReference type="EMBL" id="SDS75870.1"/>
    </source>
</evidence>
<dbReference type="InterPro" id="IPR037401">
    <property type="entry name" value="SnoaL-like"/>
</dbReference>
<organism evidence="2 3">
    <name type="scientific">Microlunatus soli</name>
    <dbReference type="NCBI Taxonomy" id="630515"/>
    <lineage>
        <taxon>Bacteria</taxon>
        <taxon>Bacillati</taxon>
        <taxon>Actinomycetota</taxon>
        <taxon>Actinomycetes</taxon>
        <taxon>Propionibacteriales</taxon>
        <taxon>Propionibacteriaceae</taxon>
        <taxon>Microlunatus</taxon>
    </lineage>
</organism>
<name>A0A1H1UU77_9ACTN</name>
<dbReference type="Gene3D" id="3.10.450.50">
    <property type="match status" value="1"/>
</dbReference>
<dbReference type="EMBL" id="LT629772">
    <property type="protein sequence ID" value="SDS75870.1"/>
    <property type="molecule type" value="Genomic_DNA"/>
</dbReference>
<sequence>MTPSTTTALDVSLAYFRSWTGGDFDAALAFIAPDIVCHTPSGVLTGAEAFAGFMGPFAGMLTSADLLAAYGDDRTTMIMYDTVTPAVAAAPGAELHTVADERITEIKIIFDRLPFAKARASVTSAD</sequence>
<dbReference type="Proteomes" id="UP000199103">
    <property type="component" value="Chromosome I"/>
</dbReference>
<dbReference type="InterPro" id="IPR032710">
    <property type="entry name" value="NTF2-like_dom_sf"/>
</dbReference>
<evidence type="ECO:0000259" key="1">
    <source>
        <dbReference type="Pfam" id="PF12680"/>
    </source>
</evidence>
<evidence type="ECO:0000313" key="3">
    <source>
        <dbReference type="Proteomes" id="UP000199103"/>
    </source>
</evidence>
<dbReference type="OrthoDB" id="3257148at2"/>
<protein>
    <submittedName>
        <fullName evidence="2">SnoaL-like domain-containing protein</fullName>
    </submittedName>
</protein>
<feature type="domain" description="SnoaL-like" evidence="1">
    <location>
        <begin position="14"/>
        <end position="106"/>
    </location>
</feature>
<keyword evidence="3" id="KW-1185">Reference proteome</keyword>
<proteinExistence type="predicted"/>
<accession>A0A1H1UU77</accession>
<gene>
    <name evidence="2" type="ORF">SAMN04489812_2929</name>
</gene>
<dbReference type="SUPFAM" id="SSF54427">
    <property type="entry name" value="NTF2-like"/>
    <property type="match status" value="1"/>
</dbReference>